<dbReference type="Pfam" id="PF00096">
    <property type="entry name" value="zf-C2H2"/>
    <property type="match status" value="2"/>
</dbReference>
<dbReference type="Gene3D" id="3.30.160.60">
    <property type="entry name" value="Classic Zinc Finger"/>
    <property type="match status" value="1"/>
</dbReference>
<dbReference type="OrthoDB" id="6077919at2759"/>
<organism evidence="4 5">
    <name type="scientific">Cryptotermes secundus</name>
    <dbReference type="NCBI Taxonomy" id="105785"/>
    <lineage>
        <taxon>Eukaryota</taxon>
        <taxon>Metazoa</taxon>
        <taxon>Ecdysozoa</taxon>
        <taxon>Arthropoda</taxon>
        <taxon>Hexapoda</taxon>
        <taxon>Insecta</taxon>
        <taxon>Pterygota</taxon>
        <taxon>Neoptera</taxon>
        <taxon>Polyneoptera</taxon>
        <taxon>Dictyoptera</taxon>
        <taxon>Blattodea</taxon>
        <taxon>Blattoidea</taxon>
        <taxon>Termitoidae</taxon>
        <taxon>Kalotermitidae</taxon>
        <taxon>Cryptotermitinae</taxon>
        <taxon>Cryptotermes</taxon>
    </lineage>
</organism>
<feature type="compositionally biased region" description="Polar residues" evidence="2">
    <location>
        <begin position="29"/>
        <end position="44"/>
    </location>
</feature>
<dbReference type="AlphaFoldDB" id="A0A2J7RCD5"/>
<accession>A0A2J7RCD5</accession>
<feature type="region of interest" description="Disordered" evidence="2">
    <location>
        <begin position="129"/>
        <end position="156"/>
    </location>
</feature>
<feature type="compositionally biased region" description="Basic and acidic residues" evidence="2">
    <location>
        <begin position="45"/>
        <end position="65"/>
    </location>
</feature>
<evidence type="ECO:0000259" key="3">
    <source>
        <dbReference type="PROSITE" id="PS50157"/>
    </source>
</evidence>
<evidence type="ECO:0000256" key="2">
    <source>
        <dbReference type="SAM" id="MobiDB-lite"/>
    </source>
</evidence>
<dbReference type="GO" id="GO:0008270">
    <property type="term" value="F:zinc ion binding"/>
    <property type="evidence" value="ECO:0007669"/>
    <property type="project" value="UniProtKB-KW"/>
</dbReference>
<dbReference type="SMART" id="SM00355">
    <property type="entry name" value="ZnF_C2H2"/>
    <property type="match status" value="2"/>
</dbReference>
<dbReference type="PROSITE" id="PS00028">
    <property type="entry name" value="ZINC_FINGER_C2H2_1"/>
    <property type="match status" value="2"/>
</dbReference>
<evidence type="ECO:0000313" key="5">
    <source>
        <dbReference type="Proteomes" id="UP000235965"/>
    </source>
</evidence>
<dbReference type="SUPFAM" id="SSF57667">
    <property type="entry name" value="beta-beta-alpha zinc fingers"/>
    <property type="match status" value="1"/>
</dbReference>
<proteinExistence type="predicted"/>
<dbReference type="PROSITE" id="PS50157">
    <property type="entry name" value="ZINC_FINGER_C2H2_2"/>
    <property type="match status" value="2"/>
</dbReference>
<comment type="caution">
    <text evidence="4">The sequence shown here is derived from an EMBL/GenBank/DDBJ whole genome shotgun (WGS) entry which is preliminary data.</text>
</comment>
<dbReference type="InterPro" id="IPR036236">
    <property type="entry name" value="Znf_C2H2_sf"/>
</dbReference>
<keyword evidence="5" id="KW-1185">Reference proteome</keyword>
<feature type="domain" description="C2H2-type" evidence="3">
    <location>
        <begin position="2"/>
        <end position="24"/>
    </location>
</feature>
<name>A0A2J7RCD5_9NEOP</name>
<dbReference type="Proteomes" id="UP000235965">
    <property type="component" value="Unassembled WGS sequence"/>
</dbReference>
<keyword evidence="1" id="KW-0862">Zinc</keyword>
<feature type="non-terminal residue" evidence="4">
    <location>
        <position position="169"/>
    </location>
</feature>
<evidence type="ECO:0000313" key="4">
    <source>
        <dbReference type="EMBL" id="PNF38488.1"/>
    </source>
</evidence>
<dbReference type="EMBL" id="NEVH01005885">
    <property type="protein sequence ID" value="PNF38488.1"/>
    <property type="molecule type" value="Genomic_DNA"/>
</dbReference>
<feature type="domain" description="C2H2-type" evidence="3">
    <location>
        <begin position="80"/>
        <end position="108"/>
    </location>
</feature>
<sequence length="169" mass="18845">MFSCELCGKSFGNQLKFFEHLKSHYEPTVSTGIAQPSPIAISSNNKEKSAPMKEESEVKEERENKQPAAAPTVGAIPPPLTCNQCGKTFRRQKAFETHVNLAHPKQEEIEEFSEPEDLMEGIRGVVDVGGVDTGDEADMEYIPSPPVVRGLKNNNDKEWYREEDLHAAE</sequence>
<reference evidence="4 5" key="1">
    <citation type="submission" date="2017-12" db="EMBL/GenBank/DDBJ databases">
        <title>Hemimetabolous genomes reveal molecular basis of termite eusociality.</title>
        <authorList>
            <person name="Harrison M.C."/>
            <person name="Jongepier E."/>
            <person name="Robertson H.M."/>
            <person name="Arning N."/>
            <person name="Bitard-Feildel T."/>
            <person name="Chao H."/>
            <person name="Childers C.P."/>
            <person name="Dinh H."/>
            <person name="Doddapaneni H."/>
            <person name="Dugan S."/>
            <person name="Gowin J."/>
            <person name="Greiner C."/>
            <person name="Han Y."/>
            <person name="Hu H."/>
            <person name="Hughes D.S.T."/>
            <person name="Huylmans A.-K."/>
            <person name="Kemena C."/>
            <person name="Kremer L.P.M."/>
            <person name="Lee S.L."/>
            <person name="Lopez-Ezquerra A."/>
            <person name="Mallet L."/>
            <person name="Monroy-Kuhn J.M."/>
            <person name="Moser A."/>
            <person name="Murali S.C."/>
            <person name="Muzny D.M."/>
            <person name="Otani S."/>
            <person name="Piulachs M.-D."/>
            <person name="Poelchau M."/>
            <person name="Qu J."/>
            <person name="Schaub F."/>
            <person name="Wada-Katsumata A."/>
            <person name="Worley K.C."/>
            <person name="Xie Q."/>
            <person name="Ylla G."/>
            <person name="Poulsen M."/>
            <person name="Gibbs R.A."/>
            <person name="Schal C."/>
            <person name="Richards S."/>
            <person name="Belles X."/>
            <person name="Korb J."/>
            <person name="Bornberg-Bauer E."/>
        </authorList>
    </citation>
    <scope>NUCLEOTIDE SEQUENCE [LARGE SCALE GENOMIC DNA]</scope>
    <source>
        <tissue evidence="4">Whole body</tissue>
    </source>
</reference>
<feature type="region of interest" description="Disordered" evidence="2">
    <location>
        <begin position="29"/>
        <end position="77"/>
    </location>
</feature>
<keyword evidence="1" id="KW-0479">Metal-binding</keyword>
<evidence type="ECO:0000256" key="1">
    <source>
        <dbReference type="PROSITE-ProRule" id="PRU00042"/>
    </source>
</evidence>
<dbReference type="InterPro" id="IPR013087">
    <property type="entry name" value="Znf_C2H2_type"/>
</dbReference>
<protein>
    <recommendedName>
        <fullName evidence="3">C2H2-type domain-containing protein</fullName>
    </recommendedName>
</protein>
<gene>
    <name evidence="4" type="ORF">B7P43_G03956</name>
</gene>
<keyword evidence="1" id="KW-0863">Zinc-finger</keyword>